<proteinExistence type="predicted"/>
<organism evidence="1 2">
    <name type="scientific">Rubroshorea leprosula</name>
    <dbReference type="NCBI Taxonomy" id="152421"/>
    <lineage>
        <taxon>Eukaryota</taxon>
        <taxon>Viridiplantae</taxon>
        <taxon>Streptophyta</taxon>
        <taxon>Embryophyta</taxon>
        <taxon>Tracheophyta</taxon>
        <taxon>Spermatophyta</taxon>
        <taxon>Magnoliopsida</taxon>
        <taxon>eudicotyledons</taxon>
        <taxon>Gunneridae</taxon>
        <taxon>Pentapetalae</taxon>
        <taxon>rosids</taxon>
        <taxon>malvids</taxon>
        <taxon>Malvales</taxon>
        <taxon>Dipterocarpaceae</taxon>
        <taxon>Rubroshorea</taxon>
    </lineage>
</organism>
<dbReference type="EMBL" id="BPVZ01000212">
    <property type="protein sequence ID" value="GKV46627.1"/>
    <property type="molecule type" value="Genomic_DNA"/>
</dbReference>
<accession>A0AAV5MDE9</accession>
<sequence length="64" mass="7034">MAAPVTEAFQVNESGSGWRGRCSGRLKRLVVAVAAGCHELMKLKVAALSLYYFYYSLPIDLLLV</sequence>
<protein>
    <submittedName>
        <fullName evidence="1">Uncharacterized protein</fullName>
    </submittedName>
</protein>
<dbReference type="AlphaFoldDB" id="A0AAV5MDE9"/>
<evidence type="ECO:0000313" key="1">
    <source>
        <dbReference type="EMBL" id="GKV46627.1"/>
    </source>
</evidence>
<reference evidence="1 2" key="1">
    <citation type="journal article" date="2021" name="Commun. Biol.">
        <title>The genome of Shorea leprosula (Dipterocarpaceae) highlights the ecological relevance of drought in aseasonal tropical rainforests.</title>
        <authorList>
            <person name="Ng K.K.S."/>
            <person name="Kobayashi M.J."/>
            <person name="Fawcett J.A."/>
            <person name="Hatakeyama M."/>
            <person name="Paape T."/>
            <person name="Ng C.H."/>
            <person name="Ang C.C."/>
            <person name="Tnah L.H."/>
            <person name="Lee C.T."/>
            <person name="Nishiyama T."/>
            <person name="Sese J."/>
            <person name="O'Brien M.J."/>
            <person name="Copetti D."/>
            <person name="Mohd Noor M.I."/>
            <person name="Ong R.C."/>
            <person name="Putra M."/>
            <person name="Sireger I.Z."/>
            <person name="Indrioko S."/>
            <person name="Kosugi Y."/>
            <person name="Izuno A."/>
            <person name="Isagi Y."/>
            <person name="Lee S.L."/>
            <person name="Shimizu K.K."/>
        </authorList>
    </citation>
    <scope>NUCLEOTIDE SEQUENCE [LARGE SCALE GENOMIC DNA]</scope>
    <source>
        <strain evidence="1">214</strain>
    </source>
</reference>
<gene>
    <name evidence="1" type="ORF">SLEP1_g53602</name>
</gene>
<evidence type="ECO:0000313" key="2">
    <source>
        <dbReference type="Proteomes" id="UP001054252"/>
    </source>
</evidence>
<name>A0AAV5MDE9_9ROSI</name>
<comment type="caution">
    <text evidence="1">The sequence shown here is derived from an EMBL/GenBank/DDBJ whole genome shotgun (WGS) entry which is preliminary data.</text>
</comment>
<keyword evidence="2" id="KW-1185">Reference proteome</keyword>
<dbReference type="Proteomes" id="UP001054252">
    <property type="component" value="Unassembled WGS sequence"/>
</dbReference>